<dbReference type="GO" id="GO:0032153">
    <property type="term" value="C:cell division site"/>
    <property type="evidence" value="ECO:0007669"/>
    <property type="project" value="TreeGrafter"/>
</dbReference>
<feature type="coiled-coil region" evidence="12">
    <location>
        <begin position="76"/>
        <end position="103"/>
    </location>
</feature>
<dbReference type="PANTHER" id="PTHR34981">
    <property type="entry name" value="CELL DIVISION PROTEIN ZAPA"/>
    <property type="match status" value="1"/>
</dbReference>
<comment type="caution">
    <text evidence="13">The sequence shown here is derived from an EMBL/GenBank/DDBJ whole genome shotgun (WGS) entry which is preliminary data.</text>
</comment>
<reference evidence="13 14" key="1">
    <citation type="journal article" date="2011" name="Front. Microbiol.">
        <title>Genomic signatures of strain selection and enhancement in Bacillus atrophaeus var. globigii, a historical biowarfare simulant.</title>
        <authorList>
            <person name="Gibbons H.S."/>
            <person name="Broomall S.M."/>
            <person name="McNew L.A."/>
            <person name="Daligault H."/>
            <person name="Chapman C."/>
            <person name="Bruce D."/>
            <person name="Karavis M."/>
            <person name="Krepps M."/>
            <person name="McGregor P.A."/>
            <person name="Hong C."/>
            <person name="Park K.H."/>
            <person name="Akmal A."/>
            <person name="Feldman A."/>
            <person name="Lin J.S."/>
            <person name="Chang W.E."/>
            <person name="Higgs B.W."/>
            <person name="Demirev P."/>
            <person name="Lindquist J."/>
            <person name="Liem A."/>
            <person name="Fochler E."/>
            <person name="Read T.D."/>
            <person name="Tapia R."/>
            <person name="Johnson S."/>
            <person name="Bishop-Lilly K.A."/>
            <person name="Detter C."/>
            <person name="Han C."/>
            <person name="Sozhamannan S."/>
            <person name="Rosenzweig C.N."/>
            <person name="Skowronski E.W."/>
        </authorList>
    </citation>
    <scope>NUCLEOTIDE SEQUENCE [LARGE SCALE GENOMIC DNA]</scope>
    <source>
        <strain evidence="13 14">TPS4-2</strain>
    </source>
</reference>
<evidence type="ECO:0000256" key="7">
    <source>
        <dbReference type="ARBA" id="ARBA00023210"/>
    </source>
</evidence>
<dbReference type="GO" id="GO:0000917">
    <property type="term" value="P:division septum assembly"/>
    <property type="evidence" value="ECO:0007669"/>
    <property type="project" value="UniProtKB-KW"/>
</dbReference>
<evidence type="ECO:0000256" key="12">
    <source>
        <dbReference type="SAM" id="Coils"/>
    </source>
</evidence>
<dbReference type="PANTHER" id="PTHR34981:SF1">
    <property type="entry name" value="CELL DIVISION PROTEIN ZAPA"/>
    <property type="match status" value="1"/>
</dbReference>
<keyword evidence="7" id="KW-0717">Septation</keyword>
<keyword evidence="8" id="KW-0131">Cell cycle</keyword>
<evidence type="ECO:0000256" key="5">
    <source>
        <dbReference type="ARBA" id="ARBA00022618"/>
    </source>
</evidence>
<protein>
    <recommendedName>
        <fullName evidence="3">Cell division protein ZapA</fullName>
    </recommendedName>
    <alternativeName>
        <fullName evidence="11">Z ring-associated protein ZapA</fullName>
    </alternativeName>
</protein>
<sequence length="103" mass="11714">MAAKTMDIKLLERNYKVACPVGQESALQQAADALNQRLQETKESTQLTNVEQIAVMTALNLCHEWIQDQNEQSAKTAKLEEKIQLLQATIEQAMSEQRSQRNR</sequence>
<proteinExistence type="inferred from homology"/>
<dbReference type="EMBL" id="PIQA01000006">
    <property type="protein sequence ID" value="RUO64266.1"/>
    <property type="molecule type" value="Genomic_DNA"/>
</dbReference>
<dbReference type="RefSeq" id="WP_126752447.1">
    <property type="nucleotide sequence ID" value="NZ_JBHUMT010000015.1"/>
</dbReference>
<dbReference type="Gene3D" id="1.20.5.50">
    <property type="match status" value="1"/>
</dbReference>
<dbReference type="GO" id="GO:0043093">
    <property type="term" value="P:FtsZ-dependent cytokinesis"/>
    <property type="evidence" value="ECO:0007669"/>
    <property type="project" value="TreeGrafter"/>
</dbReference>
<comment type="subcellular location">
    <subcellularLocation>
        <location evidence="1">Cytoplasm</location>
    </subcellularLocation>
</comment>
<dbReference type="GO" id="GO:0000921">
    <property type="term" value="P:septin ring assembly"/>
    <property type="evidence" value="ECO:0007669"/>
    <property type="project" value="TreeGrafter"/>
</dbReference>
<dbReference type="Gene3D" id="3.30.160.880">
    <property type="entry name" value="Cell division protein ZapA protomer, N-terminal domain"/>
    <property type="match status" value="1"/>
</dbReference>
<dbReference type="SUPFAM" id="SSF102829">
    <property type="entry name" value="Cell division protein ZapA-like"/>
    <property type="match status" value="1"/>
</dbReference>
<evidence type="ECO:0000313" key="13">
    <source>
        <dbReference type="EMBL" id="RUO64266.1"/>
    </source>
</evidence>
<evidence type="ECO:0000256" key="9">
    <source>
        <dbReference type="ARBA" id="ARBA00024910"/>
    </source>
</evidence>
<evidence type="ECO:0000256" key="6">
    <source>
        <dbReference type="ARBA" id="ARBA00023054"/>
    </source>
</evidence>
<dbReference type="InterPro" id="IPR036192">
    <property type="entry name" value="Cell_div_ZapA-like_sf"/>
</dbReference>
<organism evidence="13 14">
    <name type="scientific">Idiomarina piscisalsi</name>
    <dbReference type="NCBI Taxonomy" id="1096243"/>
    <lineage>
        <taxon>Bacteria</taxon>
        <taxon>Pseudomonadati</taxon>
        <taxon>Pseudomonadota</taxon>
        <taxon>Gammaproteobacteria</taxon>
        <taxon>Alteromonadales</taxon>
        <taxon>Idiomarinaceae</taxon>
        <taxon>Idiomarina</taxon>
    </lineage>
</organism>
<evidence type="ECO:0000256" key="2">
    <source>
        <dbReference type="ARBA" id="ARBA00010074"/>
    </source>
</evidence>
<dbReference type="Proteomes" id="UP000288361">
    <property type="component" value="Unassembled WGS sequence"/>
</dbReference>
<evidence type="ECO:0000256" key="8">
    <source>
        <dbReference type="ARBA" id="ARBA00023306"/>
    </source>
</evidence>
<keyword evidence="5 13" id="KW-0132">Cell division</keyword>
<dbReference type="GO" id="GO:0005829">
    <property type="term" value="C:cytosol"/>
    <property type="evidence" value="ECO:0007669"/>
    <property type="project" value="TreeGrafter"/>
</dbReference>
<comment type="similarity">
    <text evidence="2">Belongs to the ZapA family. Type 1 subfamily.</text>
</comment>
<evidence type="ECO:0000256" key="10">
    <source>
        <dbReference type="ARBA" id="ARBA00026068"/>
    </source>
</evidence>
<dbReference type="GO" id="GO:0030428">
    <property type="term" value="C:cell septum"/>
    <property type="evidence" value="ECO:0007669"/>
    <property type="project" value="TreeGrafter"/>
</dbReference>
<dbReference type="Pfam" id="PF05164">
    <property type="entry name" value="ZapA"/>
    <property type="match status" value="1"/>
</dbReference>
<gene>
    <name evidence="13" type="ORF">CWI73_08905</name>
</gene>
<keyword evidence="4" id="KW-0963">Cytoplasm</keyword>
<evidence type="ECO:0000313" key="14">
    <source>
        <dbReference type="Proteomes" id="UP000288361"/>
    </source>
</evidence>
<comment type="function">
    <text evidence="9">Activator of cell division through the inhibition of FtsZ GTPase activity, therefore promoting FtsZ assembly into bundles of protofilaments necessary for the formation of the division Z ring. It is recruited early at mid-cell but it is not essential for cell division.</text>
</comment>
<evidence type="ECO:0000256" key="1">
    <source>
        <dbReference type="ARBA" id="ARBA00004496"/>
    </source>
</evidence>
<dbReference type="InterPro" id="IPR042233">
    <property type="entry name" value="Cell_div_ZapA_N"/>
</dbReference>
<dbReference type="AlphaFoldDB" id="A0A432YRQ3"/>
<comment type="subunit">
    <text evidence="10">Homodimer. Interacts with FtsZ.</text>
</comment>
<evidence type="ECO:0000256" key="3">
    <source>
        <dbReference type="ARBA" id="ARBA00015195"/>
    </source>
</evidence>
<evidence type="ECO:0000256" key="11">
    <source>
        <dbReference type="ARBA" id="ARBA00033158"/>
    </source>
</evidence>
<accession>A0A432YRQ3</accession>
<keyword evidence="6 12" id="KW-0175">Coiled coil</keyword>
<dbReference type="InterPro" id="IPR007838">
    <property type="entry name" value="Cell_div_ZapA-like"/>
</dbReference>
<evidence type="ECO:0000256" key="4">
    <source>
        <dbReference type="ARBA" id="ARBA00022490"/>
    </source>
</evidence>
<name>A0A432YRQ3_9GAMM</name>